<evidence type="ECO:0000313" key="2">
    <source>
        <dbReference type="EMBL" id="SBT18291.1"/>
    </source>
</evidence>
<dbReference type="Proteomes" id="UP000092871">
    <property type="component" value="Unassembled WGS sequence"/>
</dbReference>
<dbReference type="InterPro" id="IPR052340">
    <property type="entry name" value="RNase_Y/CdgJ"/>
</dbReference>
<dbReference type="PANTHER" id="PTHR33525:SF4">
    <property type="entry name" value="CYCLIC DI-GMP PHOSPHODIESTERASE CDGJ"/>
    <property type="match status" value="1"/>
</dbReference>
<evidence type="ECO:0000259" key="1">
    <source>
        <dbReference type="PROSITE" id="PS51833"/>
    </source>
</evidence>
<evidence type="ECO:0000313" key="5">
    <source>
        <dbReference type="Proteomes" id="UP000092871"/>
    </source>
</evidence>
<dbReference type="Gene3D" id="1.10.3210.10">
    <property type="entry name" value="Hypothetical protein af1432"/>
    <property type="match status" value="1"/>
</dbReference>
<protein>
    <submittedName>
        <fullName evidence="2">HDOD domain protein</fullName>
    </submittedName>
</protein>
<evidence type="ECO:0000313" key="3">
    <source>
        <dbReference type="EMBL" id="SBT22341.1"/>
    </source>
</evidence>
<dbReference type="PROSITE" id="PS51833">
    <property type="entry name" value="HDOD"/>
    <property type="match status" value="1"/>
</dbReference>
<dbReference type="SUPFAM" id="SSF109604">
    <property type="entry name" value="HD-domain/PDEase-like"/>
    <property type="match status" value="1"/>
</dbReference>
<name>A0A1C3JSS9_9GAMM</name>
<reference evidence="3 4" key="1">
    <citation type="submission" date="2016-06" db="EMBL/GenBank/DDBJ databases">
        <authorList>
            <person name="Rodrigo-Torres L."/>
            <person name="Arahal D.R."/>
        </authorList>
    </citation>
    <scope>NUCLEOTIDE SEQUENCE [LARGE SCALE GENOMIC DNA]</scope>
    <source>
        <strain evidence="3 4">CECT 5116</strain>
    </source>
</reference>
<dbReference type="RefSeq" id="WP_067036890.1">
    <property type="nucleotide sequence ID" value="NZ_FLRA01000018.1"/>
</dbReference>
<organism evidence="2 5">
    <name type="scientific">Marinomonas gallaica</name>
    <dbReference type="NCBI Taxonomy" id="1806667"/>
    <lineage>
        <taxon>Bacteria</taxon>
        <taxon>Pseudomonadati</taxon>
        <taxon>Pseudomonadota</taxon>
        <taxon>Gammaproteobacteria</taxon>
        <taxon>Oceanospirillales</taxon>
        <taxon>Oceanospirillaceae</taxon>
        <taxon>Marinomonas</taxon>
    </lineage>
</organism>
<dbReference type="Pfam" id="PF08668">
    <property type="entry name" value="HDOD"/>
    <property type="match status" value="1"/>
</dbReference>
<sequence>MKNKSPFGLNEWLLYLQDRKFPVGSDSIAKLRKQIKTPDATLDRMQKNIASEPMLAFAILNQANAIVTYKRNDIKSPIHAASMIGMSGISKVFESLEPYTPIAKNHVHRAFSREVQISYEAAFMARRWAIEKKISHIEDIFWVTFFRDAVRWLLWFHAHDEMEQITQKIRRNETNIAAENSILGCRIDELTVALFKHWQVPSVILDSFLTDQIPTAEELQSIARLTHTPDQLPGFAEDKRITILMNSPLILAYCASKVSQEANVVGWGSKNLPFYYRVIAAIIHIRLGDAIQSTHFATAEAALDARYSIKPSLAAQLLSPILFTRTEAAAKSSTKKIKANPLTQLQAKLTDVTDKKQRATLAMKALLAIFKDQSGQVLILKHSNTSNKLSPMLQYGYDINTLKSIRWNSPSNIISKLVRKRVAVHFDDQKFSSMAKDMPEGVEALLSSKQHLFLASSPANETDTYIYWLAGKEQLNRDQFETFKRVIKLAD</sequence>
<dbReference type="PANTHER" id="PTHR33525">
    <property type="match status" value="1"/>
</dbReference>
<dbReference type="OrthoDB" id="6100270at2"/>
<dbReference type="EMBL" id="FLRA01000018">
    <property type="protein sequence ID" value="SBT18291.1"/>
    <property type="molecule type" value="Genomic_DNA"/>
</dbReference>
<reference evidence="2 5" key="2">
    <citation type="submission" date="2016-06" db="EMBL/GenBank/DDBJ databases">
        <authorList>
            <person name="Kjaerup R.B."/>
            <person name="Dalgaard T.S."/>
            <person name="Juul-Madsen H.R."/>
        </authorList>
    </citation>
    <scope>NUCLEOTIDE SEQUENCE [LARGE SCALE GENOMIC DNA]</scope>
    <source>
        <strain evidence="2 5">CECT 5115</strain>
    </source>
</reference>
<dbReference type="AlphaFoldDB" id="A0A1C3JSS9"/>
<proteinExistence type="predicted"/>
<feature type="domain" description="HDOD" evidence="1">
    <location>
        <begin position="21"/>
        <end position="214"/>
    </location>
</feature>
<dbReference type="InterPro" id="IPR013976">
    <property type="entry name" value="HDOD"/>
</dbReference>
<keyword evidence="4" id="KW-1185">Reference proteome</keyword>
<gene>
    <name evidence="2" type="ORF">MGA5115_02413</name>
    <name evidence="3" type="ORF">MGA5116_02958</name>
</gene>
<dbReference type="Proteomes" id="UP000092840">
    <property type="component" value="Unassembled WGS sequence"/>
</dbReference>
<evidence type="ECO:0000313" key="4">
    <source>
        <dbReference type="Proteomes" id="UP000092840"/>
    </source>
</evidence>
<dbReference type="EMBL" id="FLRB01000017">
    <property type="protein sequence ID" value="SBT22341.1"/>
    <property type="molecule type" value="Genomic_DNA"/>
</dbReference>
<accession>A0A1C3JSS9</accession>